<dbReference type="EMBL" id="LACI01001566">
    <property type="protein sequence ID" value="KJU84218.1"/>
    <property type="molecule type" value="Genomic_DNA"/>
</dbReference>
<dbReference type="PANTHER" id="PTHR43065">
    <property type="entry name" value="SENSOR HISTIDINE KINASE"/>
    <property type="match status" value="1"/>
</dbReference>
<dbReference type="Proteomes" id="UP000033423">
    <property type="component" value="Unassembled WGS sequence"/>
</dbReference>
<keyword evidence="8" id="KW-0902">Two-component regulatory system</keyword>
<dbReference type="InterPro" id="IPR003661">
    <property type="entry name" value="HisK_dim/P_dom"/>
</dbReference>
<dbReference type="PRINTS" id="PR00344">
    <property type="entry name" value="BCTRLSENSOR"/>
</dbReference>
<dbReference type="InterPro" id="IPR036890">
    <property type="entry name" value="HATPase_C_sf"/>
</dbReference>
<dbReference type="InterPro" id="IPR036097">
    <property type="entry name" value="HisK_dim/P_sf"/>
</dbReference>
<dbReference type="InterPro" id="IPR005467">
    <property type="entry name" value="His_kinase_dom"/>
</dbReference>
<dbReference type="SUPFAM" id="SSF47384">
    <property type="entry name" value="Homodimeric domain of signal transducing histidine kinase"/>
    <property type="match status" value="1"/>
</dbReference>
<keyword evidence="3" id="KW-0597">Phosphoprotein</keyword>
<evidence type="ECO:0000256" key="6">
    <source>
        <dbReference type="ARBA" id="ARBA00022777"/>
    </source>
</evidence>
<keyword evidence="5" id="KW-0547">Nucleotide-binding</keyword>
<feature type="domain" description="Histidine kinase" evidence="10">
    <location>
        <begin position="299"/>
        <end position="521"/>
    </location>
</feature>
<dbReference type="Gene3D" id="3.30.450.40">
    <property type="match status" value="1"/>
</dbReference>
<evidence type="ECO:0000256" key="7">
    <source>
        <dbReference type="ARBA" id="ARBA00022840"/>
    </source>
</evidence>
<accession>A0A0F3GU19</accession>
<keyword evidence="7" id="KW-0067">ATP-binding</keyword>
<evidence type="ECO:0000256" key="9">
    <source>
        <dbReference type="SAM" id="Coils"/>
    </source>
</evidence>
<organism evidence="11 12">
    <name type="scientific">Candidatus Magnetobacterium bavaricum</name>
    <dbReference type="NCBI Taxonomy" id="29290"/>
    <lineage>
        <taxon>Bacteria</taxon>
        <taxon>Pseudomonadati</taxon>
        <taxon>Nitrospirota</taxon>
        <taxon>Thermodesulfovibrionia</taxon>
        <taxon>Thermodesulfovibrionales</taxon>
        <taxon>Candidatus Magnetobacteriaceae</taxon>
        <taxon>Candidatus Magnetobacterium</taxon>
    </lineage>
</organism>
<gene>
    <name evidence="11" type="ORF">MBAV_003587</name>
</gene>
<dbReference type="SUPFAM" id="SSF55781">
    <property type="entry name" value="GAF domain-like"/>
    <property type="match status" value="1"/>
</dbReference>
<evidence type="ECO:0000256" key="3">
    <source>
        <dbReference type="ARBA" id="ARBA00022553"/>
    </source>
</evidence>
<dbReference type="PROSITE" id="PS50109">
    <property type="entry name" value="HIS_KIN"/>
    <property type="match status" value="1"/>
</dbReference>
<comment type="catalytic activity">
    <reaction evidence="1">
        <text>ATP + protein L-histidine = ADP + protein N-phospho-L-histidine.</text>
        <dbReference type="EC" id="2.7.13.3"/>
    </reaction>
</comment>
<evidence type="ECO:0000256" key="5">
    <source>
        <dbReference type="ARBA" id="ARBA00022741"/>
    </source>
</evidence>
<reference evidence="11 12" key="1">
    <citation type="submission" date="2015-02" db="EMBL/GenBank/DDBJ databases">
        <title>Single-cell genomics of uncultivated deep-branching MTB reveals a conserved set of magnetosome genes.</title>
        <authorList>
            <person name="Kolinko S."/>
            <person name="Richter M."/>
            <person name="Glockner F.O."/>
            <person name="Brachmann A."/>
            <person name="Schuler D."/>
        </authorList>
    </citation>
    <scope>NUCLEOTIDE SEQUENCE [LARGE SCALE GENOMIC DNA]</scope>
    <source>
        <strain evidence="11">TM-1</strain>
    </source>
</reference>
<dbReference type="InterPro" id="IPR003594">
    <property type="entry name" value="HATPase_dom"/>
</dbReference>
<dbReference type="Pfam" id="PF13185">
    <property type="entry name" value="GAF_2"/>
    <property type="match status" value="1"/>
</dbReference>
<proteinExistence type="predicted"/>
<dbReference type="Pfam" id="PF02518">
    <property type="entry name" value="HATPase_c"/>
    <property type="match status" value="1"/>
</dbReference>
<keyword evidence="9" id="KW-0175">Coiled coil</keyword>
<dbReference type="Gene3D" id="3.30.565.10">
    <property type="entry name" value="Histidine kinase-like ATPase, C-terminal domain"/>
    <property type="match status" value="1"/>
</dbReference>
<keyword evidence="12" id="KW-1185">Reference proteome</keyword>
<dbReference type="SMART" id="SM00387">
    <property type="entry name" value="HATPase_c"/>
    <property type="match status" value="1"/>
</dbReference>
<dbReference type="PATRIC" id="fig|29290.4.peg.4781"/>
<evidence type="ECO:0000313" key="11">
    <source>
        <dbReference type="EMBL" id="KJU84218.1"/>
    </source>
</evidence>
<keyword evidence="6 11" id="KW-0418">Kinase</keyword>
<evidence type="ECO:0000256" key="1">
    <source>
        <dbReference type="ARBA" id="ARBA00000085"/>
    </source>
</evidence>
<comment type="caution">
    <text evidence="11">The sequence shown here is derived from an EMBL/GenBank/DDBJ whole genome shotgun (WGS) entry which is preliminary data.</text>
</comment>
<evidence type="ECO:0000259" key="10">
    <source>
        <dbReference type="PROSITE" id="PS50109"/>
    </source>
</evidence>
<name>A0A0F3GU19_9BACT</name>
<evidence type="ECO:0000256" key="4">
    <source>
        <dbReference type="ARBA" id="ARBA00022679"/>
    </source>
</evidence>
<sequence>MNERKFINWLGTVFTAEGLKLSPPQGFEGEEAALALRIYAECNRIVTYGNLYMQTLNSMENYCELSIRALSAMINISVCTICNIDAFCSKTLEIFVKELDIENCSIMMLDAEGKNLMLVAGRGKGDKYMMGGKKQKKGAKIKIGEGIAGKVAETGIYISVSDVSTDPLFTTCNASVDVSSLLCVPINSDGKIIGVLNFSHPMVEAFDKNTINLMVLLGNFVGQMITIATLHNEISVWNEKLQVEVDRKTIQLSEKNLELSNLNRKLDERVQTAIENIRRQEYMLIQQSKLATMGEMIGAISHQWRQPLNAIALTVQDIQEAYYYGELNEEYIKSFTDTTMKQVRFMSKTMDDFRNFFKPSKEKVQFDVKSNIEELLSMFGQLFKKSDVDISVICEPDTILLSDGYPNEFKQVILNILNNAKDAIISKRQTDDKMQGLIEINIGNNEAKNKIILSMQDNGGGIPLSIIDNIFAPYYTTKGNTGTGIGLYMSKTIIETNMGGSLTVRNVDGGAEFMITLGVSRTHKFMEG</sequence>
<dbReference type="EC" id="2.7.13.3" evidence="2"/>
<dbReference type="GO" id="GO:0000155">
    <property type="term" value="F:phosphorelay sensor kinase activity"/>
    <property type="evidence" value="ECO:0007669"/>
    <property type="project" value="InterPro"/>
</dbReference>
<evidence type="ECO:0000313" key="12">
    <source>
        <dbReference type="Proteomes" id="UP000033423"/>
    </source>
</evidence>
<protein>
    <recommendedName>
        <fullName evidence="2">histidine kinase</fullName>
        <ecNumber evidence="2">2.7.13.3</ecNumber>
    </recommendedName>
</protein>
<dbReference type="InterPro" id="IPR029016">
    <property type="entry name" value="GAF-like_dom_sf"/>
</dbReference>
<dbReference type="PANTHER" id="PTHR43065:SF10">
    <property type="entry name" value="PEROXIDE STRESS-ACTIVATED HISTIDINE KINASE MAK3"/>
    <property type="match status" value="1"/>
</dbReference>
<dbReference type="SMART" id="SM00065">
    <property type="entry name" value="GAF"/>
    <property type="match status" value="1"/>
</dbReference>
<keyword evidence="4" id="KW-0808">Transferase</keyword>
<evidence type="ECO:0000256" key="8">
    <source>
        <dbReference type="ARBA" id="ARBA00023012"/>
    </source>
</evidence>
<dbReference type="GO" id="GO:0005524">
    <property type="term" value="F:ATP binding"/>
    <property type="evidence" value="ECO:0007669"/>
    <property type="project" value="UniProtKB-KW"/>
</dbReference>
<dbReference type="InterPro" id="IPR004358">
    <property type="entry name" value="Sig_transdc_His_kin-like_C"/>
</dbReference>
<dbReference type="CDD" id="cd00082">
    <property type="entry name" value="HisKA"/>
    <property type="match status" value="1"/>
</dbReference>
<dbReference type="Gene3D" id="1.10.287.130">
    <property type="match status" value="1"/>
</dbReference>
<feature type="coiled-coil region" evidence="9">
    <location>
        <begin position="238"/>
        <end position="265"/>
    </location>
</feature>
<dbReference type="SUPFAM" id="SSF55874">
    <property type="entry name" value="ATPase domain of HSP90 chaperone/DNA topoisomerase II/histidine kinase"/>
    <property type="match status" value="1"/>
</dbReference>
<dbReference type="AlphaFoldDB" id="A0A0F3GU19"/>
<dbReference type="InterPro" id="IPR003018">
    <property type="entry name" value="GAF"/>
</dbReference>
<evidence type="ECO:0000256" key="2">
    <source>
        <dbReference type="ARBA" id="ARBA00012438"/>
    </source>
</evidence>